<dbReference type="Pfam" id="PF10604">
    <property type="entry name" value="Polyketide_cyc2"/>
    <property type="match status" value="1"/>
</dbReference>
<name>A0A4R6V6F2_9PSEU</name>
<evidence type="ECO:0000313" key="1">
    <source>
        <dbReference type="EMBL" id="TDQ54037.1"/>
    </source>
</evidence>
<dbReference type="InterPro" id="IPR023393">
    <property type="entry name" value="START-like_dom_sf"/>
</dbReference>
<dbReference type="InterPro" id="IPR019587">
    <property type="entry name" value="Polyketide_cyclase/dehydratase"/>
</dbReference>
<dbReference type="Gene3D" id="3.30.530.20">
    <property type="match status" value="1"/>
</dbReference>
<reference evidence="1 2" key="1">
    <citation type="submission" date="2019-03" db="EMBL/GenBank/DDBJ databases">
        <title>Genomic Encyclopedia of Type Strains, Phase IV (KMG-IV): sequencing the most valuable type-strain genomes for metagenomic binning, comparative biology and taxonomic classification.</title>
        <authorList>
            <person name="Goeker M."/>
        </authorList>
    </citation>
    <scope>NUCLEOTIDE SEQUENCE [LARGE SCALE GENOMIC DNA]</scope>
    <source>
        <strain evidence="1 2">DSM 45775</strain>
    </source>
</reference>
<dbReference type="AlphaFoldDB" id="A0A4R6V6F2"/>
<proteinExistence type="predicted"/>
<dbReference type="EMBL" id="SNYO01000006">
    <property type="protein sequence ID" value="TDQ54037.1"/>
    <property type="molecule type" value="Genomic_DNA"/>
</dbReference>
<evidence type="ECO:0000313" key="2">
    <source>
        <dbReference type="Proteomes" id="UP000295705"/>
    </source>
</evidence>
<dbReference type="Proteomes" id="UP000295705">
    <property type="component" value="Unassembled WGS sequence"/>
</dbReference>
<gene>
    <name evidence="1" type="ORF">EV188_106184</name>
</gene>
<comment type="caution">
    <text evidence="1">The sequence shown here is derived from an EMBL/GenBank/DDBJ whole genome shotgun (WGS) entry which is preliminary data.</text>
</comment>
<sequence>MPVTTVVNLLDTDASPETVFDRVADLRTEAAWNPAARRIDLLGAEPVGVGSRFEGTWLGLGGGTAEIVEYDRPRCWRTRCRFRGLDVDLVGDVEARGSGSRLTLTISLAAPGALGSALPALAAGMRVAGRANMRRLGKILAPRG</sequence>
<organism evidence="1 2">
    <name type="scientific">Actinomycetospora succinea</name>
    <dbReference type="NCBI Taxonomy" id="663603"/>
    <lineage>
        <taxon>Bacteria</taxon>
        <taxon>Bacillati</taxon>
        <taxon>Actinomycetota</taxon>
        <taxon>Actinomycetes</taxon>
        <taxon>Pseudonocardiales</taxon>
        <taxon>Pseudonocardiaceae</taxon>
        <taxon>Actinomycetospora</taxon>
    </lineage>
</organism>
<keyword evidence="2" id="KW-1185">Reference proteome</keyword>
<protein>
    <submittedName>
        <fullName evidence="1">Polyketide cyclase/dehydrase/lipid transport protein</fullName>
    </submittedName>
</protein>
<dbReference type="SUPFAM" id="SSF55961">
    <property type="entry name" value="Bet v1-like"/>
    <property type="match status" value="1"/>
</dbReference>
<accession>A0A4R6V6F2</accession>